<name>A0A4R6WUL9_9PROT</name>
<dbReference type="PANTHER" id="PTHR33221">
    <property type="entry name" value="WINGED HELIX-TURN-HELIX TRANSCRIPTIONAL REGULATOR, RRF2 FAMILY"/>
    <property type="match status" value="1"/>
</dbReference>
<dbReference type="GO" id="GO:0003700">
    <property type="term" value="F:DNA-binding transcription factor activity"/>
    <property type="evidence" value="ECO:0007669"/>
    <property type="project" value="TreeGrafter"/>
</dbReference>
<evidence type="ECO:0000313" key="3">
    <source>
        <dbReference type="Proteomes" id="UP000295783"/>
    </source>
</evidence>
<dbReference type="NCBIfam" id="TIGR00738">
    <property type="entry name" value="rrf2_super"/>
    <property type="match status" value="1"/>
</dbReference>
<dbReference type="Gene3D" id="1.10.10.10">
    <property type="entry name" value="Winged helix-like DNA-binding domain superfamily/Winged helix DNA-binding domain"/>
    <property type="match status" value="1"/>
</dbReference>
<comment type="caution">
    <text evidence="2">The sequence shown here is derived from an EMBL/GenBank/DDBJ whole genome shotgun (WGS) entry which is preliminary data.</text>
</comment>
<accession>A0A4R6WUL9</accession>
<reference evidence="2 3" key="1">
    <citation type="submission" date="2019-03" db="EMBL/GenBank/DDBJ databases">
        <title>Genomic Encyclopedia of Type Strains, Phase III (KMG-III): the genomes of soil and plant-associated and newly described type strains.</title>
        <authorList>
            <person name="Whitman W."/>
        </authorList>
    </citation>
    <scope>NUCLEOTIDE SEQUENCE [LARGE SCALE GENOMIC DNA]</scope>
    <source>
        <strain evidence="2 3">CGMCC 1.7660</strain>
    </source>
</reference>
<proteinExistence type="predicted"/>
<organism evidence="2 3">
    <name type="scientific">Dongia mobilis</name>
    <dbReference type="NCBI Taxonomy" id="578943"/>
    <lineage>
        <taxon>Bacteria</taxon>
        <taxon>Pseudomonadati</taxon>
        <taxon>Pseudomonadota</taxon>
        <taxon>Alphaproteobacteria</taxon>
        <taxon>Rhodospirillales</taxon>
        <taxon>Dongiaceae</taxon>
        <taxon>Dongia</taxon>
    </lineage>
</organism>
<dbReference type="Proteomes" id="UP000295783">
    <property type="component" value="Unassembled WGS sequence"/>
</dbReference>
<dbReference type="EMBL" id="SNYW01000011">
    <property type="protein sequence ID" value="TDQ80638.1"/>
    <property type="molecule type" value="Genomic_DNA"/>
</dbReference>
<dbReference type="InterPro" id="IPR030489">
    <property type="entry name" value="TR_Rrf2-type_CS"/>
</dbReference>
<dbReference type="PROSITE" id="PS51197">
    <property type="entry name" value="HTH_RRF2_2"/>
    <property type="match status" value="1"/>
</dbReference>
<keyword evidence="3" id="KW-1185">Reference proteome</keyword>
<dbReference type="SUPFAM" id="SSF46785">
    <property type="entry name" value="Winged helix' DNA-binding domain"/>
    <property type="match status" value="1"/>
</dbReference>
<dbReference type="OrthoDB" id="9802344at2"/>
<dbReference type="PROSITE" id="PS01332">
    <property type="entry name" value="HTH_RRF2_1"/>
    <property type="match status" value="1"/>
</dbReference>
<evidence type="ECO:0000256" key="1">
    <source>
        <dbReference type="ARBA" id="ARBA00023125"/>
    </source>
</evidence>
<dbReference type="GO" id="GO:0005829">
    <property type="term" value="C:cytosol"/>
    <property type="evidence" value="ECO:0007669"/>
    <property type="project" value="TreeGrafter"/>
</dbReference>
<dbReference type="InterPro" id="IPR000944">
    <property type="entry name" value="Tscrpt_reg_Rrf2"/>
</dbReference>
<dbReference type="InterPro" id="IPR036390">
    <property type="entry name" value="WH_DNA-bd_sf"/>
</dbReference>
<gene>
    <name evidence="2" type="ORF">A8950_3173</name>
</gene>
<dbReference type="AlphaFoldDB" id="A0A4R6WUL9"/>
<evidence type="ECO:0000313" key="2">
    <source>
        <dbReference type="EMBL" id="TDQ80638.1"/>
    </source>
</evidence>
<dbReference type="RefSeq" id="WP_133614618.1">
    <property type="nucleotide sequence ID" value="NZ_SNYW01000011.1"/>
</dbReference>
<protein>
    <submittedName>
        <fullName evidence="2">BadM/Rrf2 family transcriptional regulator</fullName>
    </submittedName>
</protein>
<keyword evidence="1" id="KW-0238">DNA-binding</keyword>
<dbReference type="Pfam" id="PF02082">
    <property type="entry name" value="Rrf2"/>
    <property type="match status" value="1"/>
</dbReference>
<sequence>MLSQKAKYAMRALIYLAKARDNPSDSNPVGIAEIAAKQAVPRKFLELILLELKRHGLVQSFRGKRGGYALATPPENIYFGDVIRLIDGPLAQLPCASLTAYRRCSDCEDEATCAIRHVLKQVRDASSGILDRTSLSDVLLGRSAGMTMGDGI</sequence>
<dbReference type="PANTHER" id="PTHR33221:SF5">
    <property type="entry name" value="HTH-TYPE TRANSCRIPTIONAL REGULATOR ISCR"/>
    <property type="match status" value="1"/>
</dbReference>
<dbReference type="InterPro" id="IPR036388">
    <property type="entry name" value="WH-like_DNA-bd_sf"/>
</dbReference>
<dbReference type="GO" id="GO:0003677">
    <property type="term" value="F:DNA binding"/>
    <property type="evidence" value="ECO:0007669"/>
    <property type="project" value="UniProtKB-KW"/>
</dbReference>